<dbReference type="GO" id="GO:0006891">
    <property type="term" value="P:intra-Golgi vesicle-mediated transport"/>
    <property type="evidence" value="ECO:0007669"/>
    <property type="project" value="TreeGrafter"/>
</dbReference>
<dbReference type="GO" id="GO:0034498">
    <property type="term" value="P:early endosome to Golgi transport"/>
    <property type="evidence" value="ECO:0007669"/>
    <property type="project" value="TreeGrafter"/>
</dbReference>
<protein>
    <submittedName>
        <fullName evidence="3">Trafficking protein particle complex subunit 10</fullName>
    </submittedName>
</protein>
<dbReference type="STRING" id="6182.A0A4Z2CVF1"/>
<dbReference type="InterPro" id="IPR011990">
    <property type="entry name" value="TPR-like_helical_dom_sf"/>
</dbReference>
<name>A0A4Z2CVF1_SCHJA</name>
<dbReference type="OrthoDB" id="10256906at2759"/>
<accession>A0A4Z2CVF1</accession>
<feature type="region of interest" description="Disordered" evidence="1">
    <location>
        <begin position="980"/>
        <end position="1008"/>
    </location>
</feature>
<feature type="domain" description="TRAPPC10/Trs130 N-terminal" evidence="2">
    <location>
        <begin position="5"/>
        <end position="334"/>
    </location>
</feature>
<evidence type="ECO:0000313" key="3">
    <source>
        <dbReference type="EMBL" id="TNN07980.1"/>
    </source>
</evidence>
<dbReference type="InterPro" id="IPR045126">
    <property type="entry name" value="TRAPPC10/Trs130"/>
</dbReference>
<reference evidence="3 4" key="1">
    <citation type="submission" date="2019-03" db="EMBL/GenBank/DDBJ databases">
        <title>An improved genome assembly of the fluke Schistosoma japonicum.</title>
        <authorList>
            <person name="Hu W."/>
            <person name="Luo F."/>
            <person name="Yin M."/>
            <person name="Mo X."/>
            <person name="Sun C."/>
            <person name="Wu Q."/>
            <person name="Zhu B."/>
            <person name="Xiang M."/>
            <person name="Wang J."/>
            <person name="Wang Y."/>
            <person name="Zhang T."/>
            <person name="Xu B."/>
            <person name="Zheng H."/>
            <person name="Feng Z."/>
        </authorList>
    </citation>
    <scope>NUCLEOTIDE SEQUENCE [LARGE SCALE GENOMIC DNA]</scope>
    <source>
        <strain evidence="3">HuSjv2</strain>
        <tissue evidence="3">Worms</tissue>
    </source>
</reference>
<dbReference type="Pfam" id="PF23036">
    <property type="entry name" value="TRAPPC10_1st"/>
    <property type="match status" value="1"/>
</dbReference>
<keyword evidence="4" id="KW-1185">Reference proteome</keyword>
<dbReference type="GO" id="GO:1990071">
    <property type="term" value="C:TRAPPII protein complex"/>
    <property type="evidence" value="ECO:0007669"/>
    <property type="project" value="InterPro"/>
</dbReference>
<gene>
    <name evidence="3" type="ORF">EWB00_007352</name>
</gene>
<comment type="caution">
    <text evidence="3">The sequence shown here is derived from an EMBL/GenBank/DDBJ whole genome shotgun (WGS) entry which is preliminary data.</text>
</comment>
<dbReference type="PANTHER" id="PTHR13251">
    <property type="entry name" value="EPILEPSY HOLOPROSENCEPHALY CANDIDATE 1/TMEM1"/>
    <property type="match status" value="1"/>
</dbReference>
<evidence type="ECO:0000313" key="4">
    <source>
        <dbReference type="Proteomes" id="UP000311919"/>
    </source>
</evidence>
<evidence type="ECO:0000256" key="1">
    <source>
        <dbReference type="SAM" id="MobiDB-lite"/>
    </source>
</evidence>
<dbReference type="InterPro" id="IPR056913">
    <property type="entry name" value="TRAPPC10/Trs130_N"/>
</dbReference>
<organism evidence="3 4">
    <name type="scientific">Schistosoma japonicum</name>
    <name type="common">Blood fluke</name>
    <dbReference type="NCBI Taxonomy" id="6182"/>
    <lineage>
        <taxon>Eukaryota</taxon>
        <taxon>Metazoa</taxon>
        <taxon>Spiralia</taxon>
        <taxon>Lophotrochozoa</taxon>
        <taxon>Platyhelminthes</taxon>
        <taxon>Trematoda</taxon>
        <taxon>Digenea</taxon>
        <taxon>Strigeidida</taxon>
        <taxon>Schistosomatoidea</taxon>
        <taxon>Schistosomatidae</taxon>
        <taxon>Schistosoma</taxon>
    </lineage>
</organism>
<evidence type="ECO:0000259" key="2">
    <source>
        <dbReference type="Pfam" id="PF23036"/>
    </source>
</evidence>
<dbReference type="EMBL" id="SKCS01000417">
    <property type="protein sequence ID" value="TNN07980.1"/>
    <property type="molecule type" value="Genomic_DNA"/>
</dbReference>
<dbReference type="GO" id="GO:0005829">
    <property type="term" value="C:cytosol"/>
    <property type="evidence" value="ECO:0007669"/>
    <property type="project" value="GOC"/>
</dbReference>
<sequence length="1637" mass="185881">MEFISKPVISCAGDEDLLRYFESHCLGTLANQQVTWKHPKLSVVHSVRLEACFTRFRVEQLQTNVKVLSSGRPIRPVGTFQPLLYIYVTSNNISHYTSHGGRSAIGSWLGHLRARNVFDWLIVMVNSDPQYNTPKILQKSNVLDKIKSDFNVRTGDRQFLEVPAPNSVEERLFNESWNQLTYLIRKAIISACMSVIVDYDVHLQMLADSCSCFTWDYFEYLDRKEELAHLYLFLGGHEHALQEYREASELLSHCIQASVDHESKRPQWLNRLVQLSSSSDDASHYICDYSFDVTNTEIKQSSRLKDHDATLFELKNYLLSRQASILCICDRLEEFPLYTYHTICSTLAEINILDIQTEHIFRAVWILCICLNTLTSMRLDSDRSKDDVNKSIIELLDTAFSCNNILENINFTRISVGSFSRSSSLSPSSTHLAPPTPSSNTTQCVFIDANKDSNRTIWYMSHLVDKIFTDFHCHHHYHPHHQVLRKLSHVSPIYDIRGGTPTPKESSIKPLQSHILPLIKNEKDAFWTESYAVELWLLVFDNLKQIGQLIGLWCVKSNLPIHRENHSLLNKTLATGVLIQSIDYFGEGVSEYKNNPKSERQQQLPNVELEMAYEEVEASLRDNALLYAHNHLIPLFTSSMIYSQVFTATGQILVGFLKLMHNPKRAYEIVCDLGDFLFSQGAYESASWLYESVIKYYDESSWISLVTSTRLCLAWCLHSLCIKKHFETKNDCEIARKYIQTCFTLAGTKQSILRSAADHVYGKIYFWYQTIDCIQVLSIPHYGDAINPNYWWQEAVEFRNSLLTYHQYIVLDPYNMLPLFSLKSIELEGVCNCGYQLIFAELESNSERTFKALVYITGSEPSYTDWQTLLNPNEFLPYHIMDKVNQSLVSQSDSQLHLISLTNQPSISVVKNHTTGSSNNVNNTVTIANDNNNNNNRVVLRSHLSTLSDSDRQLDSGQYNKPYLPTTAITISTCRSYTNIPDSTSKEQTSKSLALSGNHLRNSGVNNQSRFDTRLGSLLNVAASLASRPAWKSQDTISVMNDEHTPNSTKLPVTYEGKIPRISYNGLIGPNIDNSTNMTKLYSVCPTRRRSRLSFSFNGRQSLFETENMYSSSSTTTTVSAKSPLFILHQKESFVLIKPGLNRFSFIANVPGFLIPGQIFINCLKEDYNGIDAKLVETSGKQSIKPILNSDTEVNFVSEIDGDVYGSSWRDTEIMKTLLPKPEIVISNGWDKRYPVVLGTCQPIPVRLRLGKLGLSNDCKLNTSLYRIRSNKIDKQCISMMKTTSMKTDNITNTSSNERDVVFNNTSGTGYTVSGICSANDYLLISNSSNESQSENISRKTHNIIENPAMSSQFILEDGPVDFIREYNNPLGKIEQNLCDMDHPLPSFPPGCCLQLSRPLYLSATSCDDQFALSMPSGHYCILPVDVIKPLAFKLMIFPLPKTYIIFSLNIACVDTDPDSAVTPEVYCSPNGFSKEPITFELSNMRFYICATKPYSSKPSLLRSFSGASHQLHHIRHLKSRSSPSMEDVCQTAEELNMYHDVLKTGSTNKLSVPVNEIIESLTGDLLDNRLTKAYINHLTPFSILWRFKSVEYNNLLKNCKESQCQLIGRFECTMNRIGDTTKLNQEIRVDCIIQKN</sequence>
<dbReference type="PANTHER" id="PTHR13251:SF3">
    <property type="entry name" value="TRAFFICKING PROTEIN PARTICLE COMPLEX SUBUNIT 10"/>
    <property type="match status" value="1"/>
</dbReference>
<dbReference type="SUPFAM" id="SSF48452">
    <property type="entry name" value="TPR-like"/>
    <property type="match status" value="1"/>
</dbReference>
<feature type="compositionally biased region" description="Polar residues" evidence="1">
    <location>
        <begin position="990"/>
        <end position="1008"/>
    </location>
</feature>
<dbReference type="Proteomes" id="UP000311919">
    <property type="component" value="Unassembled WGS sequence"/>
</dbReference>
<proteinExistence type="predicted"/>